<protein>
    <recommendedName>
        <fullName evidence="3">Gene transfer agent family protein</fullName>
    </recommendedName>
</protein>
<reference evidence="1 2" key="1">
    <citation type="submission" date="2024-06" db="EMBL/GenBank/DDBJ databases">
        <title>Genomic Encyclopedia of Type Strains, Phase IV (KMG-IV): sequencing the most valuable type-strain genomes for metagenomic binning, comparative biology and taxonomic classification.</title>
        <authorList>
            <person name="Goeker M."/>
        </authorList>
    </citation>
    <scope>NUCLEOTIDE SEQUENCE [LARGE SCALE GENOMIC DNA]</scope>
    <source>
        <strain evidence="1 2">DSM 28102</strain>
    </source>
</reference>
<organism evidence="1 2">
    <name type="scientific">Martelella mangrovi</name>
    <dbReference type="NCBI Taxonomy" id="1397477"/>
    <lineage>
        <taxon>Bacteria</taxon>
        <taxon>Pseudomonadati</taxon>
        <taxon>Pseudomonadota</taxon>
        <taxon>Alphaproteobacteria</taxon>
        <taxon>Hyphomicrobiales</taxon>
        <taxon>Aurantimonadaceae</taxon>
        <taxon>Martelella</taxon>
    </lineage>
</organism>
<gene>
    <name evidence="1" type="ORF">ABID12_003775</name>
</gene>
<accession>A0ABV2IFU6</accession>
<evidence type="ECO:0000313" key="2">
    <source>
        <dbReference type="Proteomes" id="UP001549164"/>
    </source>
</evidence>
<dbReference type="InterPro" id="IPR021791">
    <property type="entry name" value="Phage_TAC_11"/>
</dbReference>
<name>A0ABV2IFU6_9HYPH</name>
<dbReference type="Proteomes" id="UP001549164">
    <property type="component" value="Unassembled WGS sequence"/>
</dbReference>
<dbReference type="Pfam" id="PF11836">
    <property type="entry name" value="Phage_TAC_11"/>
    <property type="match status" value="1"/>
</dbReference>
<dbReference type="RefSeq" id="WP_354435618.1">
    <property type="nucleotide sequence ID" value="NZ_JBEPLY010000017.1"/>
</dbReference>
<dbReference type="EMBL" id="JBEPLY010000017">
    <property type="protein sequence ID" value="MET3601812.1"/>
    <property type="molecule type" value="Genomic_DNA"/>
</dbReference>
<comment type="caution">
    <text evidence="1">The sequence shown here is derived from an EMBL/GenBank/DDBJ whole genome shotgun (WGS) entry which is preliminary data.</text>
</comment>
<keyword evidence="2" id="KW-1185">Reference proteome</keyword>
<proteinExistence type="predicted"/>
<evidence type="ECO:0000313" key="1">
    <source>
        <dbReference type="EMBL" id="MET3601812.1"/>
    </source>
</evidence>
<sequence>MRDAMIEQPFADGDYQFRLGWGAISELQEKTGCGPYFLLSRMETGEWRIEDISETIRLGLIGAGMVPKDALGLVKRYVLERPPMENLALAQVVLMAGLMGAPEEPPGEPKAPAGEPN</sequence>
<evidence type="ECO:0008006" key="3">
    <source>
        <dbReference type="Google" id="ProtNLM"/>
    </source>
</evidence>